<protein>
    <submittedName>
        <fullName evidence="1">Uncharacterized protein</fullName>
    </submittedName>
</protein>
<organism evidence="1">
    <name type="scientific">Zea mays</name>
    <name type="common">Maize</name>
    <dbReference type="NCBI Taxonomy" id="4577"/>
    <lineage>
        <taxon>Eukaryota</taxon>
        <taxon>Viridiplantae</taxon>
        <taxon>Streptophyta</taxon>
        <taxon>Embryophyta</taxon>
        <taxon>Tracheophyta</taxon>
        <taxon>Spermatophyta</taxon>
        <taxon>Magnoliopsida</taxon>
        <taxon>Liliopsida</taxon>
        <taxon>Poales</taxon>
        <taxon>Poaceae</taxon>
        <taxon>PACMAD clade</taxon>
        <taxon>Panicoideae</taxon>
        <taxon>Andropogonodae</taxon>
        <taxon>Andropogoneae</taxon>
        <taxon>Tripsacinae</taxon>
        <taxon>Zea</taxon>
    </lineage>
</organism>
<dbReference type="EMBL" id="CM007650">
    <property type="protein sequence ID" value="ONM54350.1"/>
    <property type="molecule type" value="Genomic_DNA"/>
</dbReference>
<dbReference type="AlphaFoldDB" id="A0A1D6I2D6"/>
<name>A0A1D6I2D6_MAIZE</name>
<proteinExistence type="predicted"/>
<accession>A0A1D6I2D6</accession>
<sequence>MKHTQVSKAMPDSTCSKNDDS</sequence>
<dbReference type="InParanoid" id="A0A1D6I2D6"/>
<reference evidence="1" key="1">
    <citation type="submission" date="2015-12" db="EMBL/GenBank/DDBJ databases">
        <title>Update maize B73 reference genome by single molecule sequencing technologies.</title>
        <authorList>
            <consortium name="Maize Genome Sequencing Project"/>
            <person name="Ware D."/>
        </authorList>
    </citation>
    <scope>NUCLEOTIDE SEQUENCE [LARGE SCALE GENOMIC DNA]</scope>
    <source>
        <tissue evidence="1">Seedling</tissue>
    </source>
</reference>
<evidence type="ECO:0000313" key="1">
    <source>
        <dbReference type="EMBL" id="ONM54350.1"/>
    </source>
</evidence>
<gene>
    <name evidence="1" type="ORF">ZEAMMB73_Zm00001d020149</name>
</gene>